<dbReference type="EMBL" id="MDED01000009">
    <property type="protein sequence ID" value="PPU77292.1"/>
    <property type="molecule type" value="Genomic_DNA"/>
</dbReference>
<reference evidence="1 3" key="1">
    <citation type="submission" date="2016-08" db="EMBL/GenBank/DDBJ databases">
        <authorList>
            <person name="Seilhamer J.J."/>
        </authorList>
    </citation>
    <scope>NUCLEOTIDE SEQUENCE [LARGE SCALE GENOMIC DNA]</scope>
    <source>
        <strain evidence="1 3">CFBP2542</strain>
    </source>
</reference>
<name>A0A2S7DTX6_9XANT</name>
<dbReference type="AlphaFoldDB" id="A0A2S7DTX6"/>
<evidence type="ECO:0000313" key="4">
    <source>
        <dbReference type="Proteomes" id="UP001214201"/>
    </source>
</evidence>
<reference evidence="2 4" key="2">
    <citation type="submission" date="2021-08" db="EMBL/GenBank/DDBJ databases">
        <title>Genome sequences of Xanthomonas cucurbitae isolates from 5 Midwestern US states.</title>
        <authorList>
            <person name="Hind S.R."/>
        </authorList>
    </citation>
    <scope>NUCLEOTIDE SEQUENCE [LARGE SCALE GENOMIC DNA]</scope>
    <source>
        <strain evidence="2 4">OH_261</strain>
    </source>
</reference>
<dbReference type="OrthoDB" id="6006863at2"/>
<protein>
    <submittedName>
        <fullName evidence="1">Uncharacterized protein</fullName>
    </submittedName>
</protein>
<evidence type="ECO:0000313" key="2">
    <source>
        <dbReference type="EMBL" id="WDM73512.1"/>
    </source>
</evidence>
<dbReference type="EMBL" id="CP082214">
    <property type="protein sequence ID" value="WDM73512.1"/>
    <property type="molecule type" value="Genomic_DNA"/>
</dbReference>
<dbReference type="Proteomes" id="UP000239561">
    <property type="component" value="Unassembled WGS sequence"/>
</dbReference>
<keyword evidence="4" id="KW-1185">Reference proteome</keyword>
<evidence type="ECO:0000313" key="3">
    <source>
        <dbReference type="Proteomes" id="UP000239561"/>
    </source>
</evidence>
<gene>
    <name evidence="2" type="ORF">K6978_02075</name>
    <name evidence="1" type="ORF">XcuCFBP2542_06750</name>
</gene>
<proteinExistence type="predicted"/>
<organism evidence="1 3">
    <name type="scientific">Xanthomonas cucurbitae</name>
    <dbReference type="NCBI Taxonomy" id="56453"/>
    <lineage>
        <taxon>Bacteria</taxon>
        <taxon>Pseudomonadati</taxon>
        <taxon>Pseudomonadota</taxon>
        <taxon>Gammaproteobacteria</taxon>
        <taxon>Lysobacterales</taxon>
        <taxon>Lysobacteraceae</taxon>
        <taxon>Xanthomonas</taxon>
    </lineage>
</organism>
<accession>A0A2S7DTX6</accession>
<sequence>MRVAKVRIRDDGGGAWIPTQVVVLTYSYKNLGFDDSANFKDGGPSTLAFSKAHLGMVDAHDSQNVGSGSYPVDIALVQDVDGRKVGQEMTKAQWPFAFAKQVKTVKVTVSHYDSKRVLHEATFVVPVQAALPAKKTGHRPARHS</sequence>
<evidence type="ECO:0000313" key="1">
    <source>
        <dbReference type="EMBL" id="PPU77292.1"/>
    </source>
</evidence>
<dbReference type="Proteomes" id="UP001214201">
    <property type="component" value="Chromosome"/>
</dbReference>